<dbReference type="Gene3D" id="2.60.120.620">
    <property type="entry name" value="q2cbj1_9rhob like domain"/>
    <property type="match status" value="1"/>
</dbReference>
<evidence type="ECO:0000256" key="6">
    <source>
        <dbReference type="ARBA" id="ARBA00023004"/>
    </source>
</evidence>
<name>A0ABT7LC99_9BURK</name>
<sequence length="305" mass="33682">MSLEQLSPEWRAWVRENVARGCSAESMLPMMVQGGLPRALSERVLREVHGAPAEAAANTTLQSAQASLLAEHAQAARPPAGEGQVLRARPRPRLSGNRLRLSDGCELRVSVQLEHPQVLVYEGLLNPEECRDMIALAETRLTRSTVVDEQLGEARPHEHRTSAGGFFQRGEHPLVARLEARLAELLDWPVENGEGLQVLRYGVGGEYRAHFDWFNPEHPGSERHLRTGGQRVGTCVIYLSDVEDGGGTRFPSLGLEIRPKPGAVLYFADVDERGVEDPSTLHAGVPVLAGVKYIATKWLRERRYG</sequence>
<evidence type="ECO:0000259" key="7">
    <source>
        <dbReference type="PROSITE" id="PS51471"/>
    </source>
</evidence>
<keyword evidence="5" id="KW-0560">Oxidoreductase</keyword>
<dbReference type="Proteomes" id="UP001238603">
    <property type="component" value="Unassembled WGS sequence"/>
</dbReference>
<dbReference type="PROSITE" id="PS51471">
    <property type="entry name" value="FE2OG_OXY"/>
    <property type="match status" value="1"/>
</dbReference>
<dbReference type="InterPro" id="IPR005123">
    <property type="entry name" value="Oxoglu/Fe-dep_dioxygenase_dom"/>
</dbReference>
<comment type="caution">
    <text evidence="8">The sequence shown here is derived from an EMBL/GenBank/DDBJ whole genome shotgun (WGS) entry which is preliminary data.</text>
</comment>
<feature type="domain" description="Fe2OG dioxygenase" evidence="7">
    <location>
        <begin position="192"/>
        <end position="301"/>
    </location>
</feature>
<dbReference type="InterPro" id="IPR045054">
    <property type="entry name" value="P4HA-like"/>
</dbReference>
<dbReference type="PANTHER" id="PTHR10869">
    <property type="entry name" value="PROLYL 4-HYDROXYLASE ALPHA SUBUNIT"/>
    <property type="match status" value="1"/>
</dbReference>
<gene>
    <name evidence="8" type="ORF">QRD43_01055</name>
</gene>
<dbReference type="PANTHER" id="PTHR10869:SF246">
    <property type="entry name" value="TRANSMEMBRANE PROLYL 4-HYDROXYLASE"/>
    <property type="match status" value="1"/>
</dbReference>
<accession>A0ABT7LC99</accession>
<evidence type="ECO:0000256" key="4">
    <source>
        <dbReference type="ARBA" id="ARBA00022964"/>
    </source>
</evidence>
<reference evidence="8 9" key="1">
    <citation type="submission" date="2023-06" db="EMBL/GenBank/DDBJ databases">
        <title>Pelomonas sp. APW6 16S ribosomal RNA gene genome sequencing and assembly.</title>
        <authorList>
            <person name="Woo H."/>
        </authorList>
    </citation>
    <scope>NUCLEOTIDE SEQUENCE [LARGE SCALE GENOMIC DNA]</scope>
    <source>
        <strain evidence="8 9">APW6</strain>
    </source>
</reference>
<keyword evidence="2" id="KW-0479">Metal-binding</keyword>
<dbReference type="RefSeq" id="WP_285980614.1">
    <property type="nucleotide sequence ID" value="NZ_JASVDS010000001.1"/>
</dbReference>
<comment type="cofactor">
    <cofactor evidence="1">
        <name>L-ascorbate</name>
        <dbReference type="ChEBI" id="CHEBI:38290"/>
    </cofactor>
</comment>
<organism evidence="8 9">
    <name type="scientific">Roseateles subflavus</name>
    <dbReference type="NCBI Taxonomy" id="3053353"/>
    <lineage>
        <taxon>Bacteria</taxon>
        <taxon>Pseudomonadati</taxon>
        <taxon>Pseudomonadota</taxon>
        <taxon>Betaproteobacteria</taxon>
        <taxon>Burkholderiales</taxon>
        <taxon>Sphaerotilaceae</taxon>
        <taxon>Roseateles</taxon>
    </lineage>
</organism>
<evidence type="ECO:0000256" key="3">
    <source>
        <dbReference type="ARBA" id="ARBA00022896"/>
    </source>
</evidence>
<dbReference type="InterPro" id="IPR044862">
    <property type="entry name" value="Pro_4_hyd_alph_FE2OG_OXY"/>
</dbReference>
<dbReference type="EMBL" id="JASVDS010000001">
    <property type="protein sequence ID" value="MDL5030478.1"/>
    <property type="molecule type" value="Genomic_DNA"/>
</dbReference>
<evidence type="ECO:0000256" key="1">
    <source>
        <dbReference type="ARBA" id="ARBA00001961"/>
    </source>
</evidence>
<keyword evidence="4" id="KW-0223">Dioxygenase</keyword>
<evidence type="ECO:0000256" key="5">
    <source>
        <dbReference type="ARBA" id="ARBA00023002"/>
    </source>
</evidence>
<keyword evidence="3" id="KW-0847">Vitamin C</keyword>
<evidence type="ECO:0000256" key="2">
    <source>
        <dbReference type="ARBA" id="ARBA00022723"/>
    </source>
</evidence>
<protein>
    <submittedName>
        <fullName evidence="8">2OG-Fe(II) oxygenase</fullName>
    </submittedName>
</protein>
<keyword evidence="9" id="KW-1185">Reference proteome</keyword>
<evidence type="ECO:0000313" key="9">
    <source>
        <dbReference type="Proteomes" id="UP001238603"/>
    </source>
</evidence>
<dbReference type="InterPro" id="IPR006620">
    <property type="entry name" value="Pro_4_hyd_alph"/>
</dbReference>
<dbReference type="Pfam" id="PF13640">
    <property type="entry name" value="2OG-FeII_Oxy_3"/>
    <property type="match status" value="1"/>
</dbReference>
<dbReference type="SMART" id="SM00702">
    <property type="entry name" value="P4Hc"/>
    <property type="match status" value="1"/>
</dbReference>
<keyword evidence="6" id="KW-0408">Iron</keyword>
<proteinExistence type="predicted"/>
<evidence type="ECO:0000313" key="8">
    <source>
        <dbReference type="EMBL" id="MDL5030478.1"/>
    </source>
</evidence>